<dbReference type="AlphaFoldDB" id="A0A6I4I5K6"/>
<dbReference type="EMBL" id="CP066775">
    <property type="protein sequence ID" value="QQL49098.1"/>
    <property type="molecule type" value="Genomic_DNA"/>
</dbReference>
<proteinExistence type="predicted"/>
<dbReference type="RefSeq" id="WP_157526944.1">
    <property type="nucleotide sequence ID" value="NZ_CP066775.1"/>
</dbReference>
<dbReference type="Gene3D" id="3.40.50.1110">
    <property type="entry name" value="SGNH hydrolase"/>
    <property type="match status" value="1"/>
</dbReference>
<evidence type="ECO:0000313" key="1">
    <source>
        <dbReference type="EMBL" id="QQL49098.1"/>
    </source>
</evidence>
<keyword evidence="2" id="KW-1185">Reference proteome</keyword>
<dbReference type="SUPFAM" id="SSF52266">
    <property type="entry name" value="SGNH hydrolase"/>
    <property type="match status" value="1"/>
</dbReference>
<dbReference type="KEGG" id="mgik:GO620_013055"/>
<dbReference type="Pfam" id="PF00657">
    <property type="entry name" value="Lipase_GDSL"/>
    <property type="match status" value="1"/>
</dbReference>
<gene>
    <name evidence="1" type="ORF">GO620_013055</name>
</gene>
<accession>A0A6I4I5K6</accession>
<reference evidence="1 2" key="1">
    <citation type="submission" date="2020-12" db="EMBL/GenBank/DDBJ databases">
        <title>HMF7856_wgs.fasta genome submission.</title>
        <authorList>
            <person name="Kang H."/>
            <person name="Kim H."/>
            <person name="Joh K."/>
        </authorList>
    </citation>
    <scope>NUCLEOTIDE SEQUENCE [LARGE SCALE GENOMIC DNA]</scope>
    <source>
        <strain evidence="1 2">HMF7856</strain>
    </source>
</reference>
<name>A0A6I4I5K6_9SPHI</name>
<protein>
    <submittedName>
        <fullName evidence="1">G-D-S-L family lipolytic protein</fullName>
    </submittedName>
</protein>
<dbReference type="PROSITE" id="PS51257">
    <property type="entry name" value="PROKAR_LIPOPROTEIN"/>
    <property type="match status" value="1"/>
</dbReference>
<sequence>MKFSKYILIIGAVVTSFAACKPDVQTPAPTRGSADFTRVISLGNSLTAGYQDNGLYLEGQQNSYPAIMAKQMLQTNGGPFYQPLFNEAQANGSGYVRIKSLNADGTPILDTVKDMLAIRGSATIPGFGSVTTYTKYTGDINNYGVPGIKVANITSTAYGNVNGYYERILPGNAGTNTTAYLDFATAKAFTFFTCWLGDNDVLGYAINGAASDSLTSQAYFTSQYTTLLNKLTATGAKGACAAIPDVTVIPYFNTVTPAKLLAAAQKVTPAVAAIYIRARTSVNATDTTHITRVAVDRDRIILTFPTAKLGTSVTTSGGSFPYGLSPQAPIEDKYVLDVNEVTLVQNTIFGFNSVIATQAATKGLAFVDIYAFLNDLKVNGYHTDGLMLTADYIKGGVFSLDGIHLTPRGYALVANQFISAINAKYGSNIPISEVATFRAVKFP</sequence>
<dbReference type="GO" id="GO:0016788">
    <property type="term" value="F:hydrolase activity, acting on ester bonds"/>
    <property type="evidence" value="ECO:0007669"/>
    <property type="project" value="InterPro"/>
</dbReference>
<organism evidence="1 2">
    <name type="scientific">Mucilaginibacter ginkgonis</name>
    <dbReference type="NCBI Taxonomy" id="2682091"/>
    <lineage>
        <taxon>Bacteria</taxon>
        <taxon>Pseudomonadati</taxon>
        <taxon>Bacteroidota</taxon>
        <taxon>Sphingobacteriia</taxon>
        <taxon>Sphingobacteriales</taxon>
        <taxon>Sphingobacteriaceae</taxon>
        <taxon>Mucilaginibacter</taxon>
    </lineage>
</organism>
<dbReference type="InterPro" id="IPR036514">
    <property type="entry name" value="SGNH_hydro_sf"/>
</dbReference>
<dbReference type="InterPro" id="IPR001087">
    <property type="entry name" value="GDSL"/>
</dbReference>
<evidence type="ECO:0000313" key="2">
    <source>
        <dbReference type="Proteomes" id="UP000429232"/>
    </source>
</evidence>
<dbReference type="Proteomes" id="UP000429232">
    <property type="component" value="Chromosome"/>
</dbReference>